<proteinExistence type="predicted"/>
<keyword evidence="2" id="KW-1185">Reference proteome</keyword>
<evidence type="ECO:0008006" key="3">
    <source>
        <dbReference type="Google" id="ProtNLM"/>
    </source>
</evidence>
<dbReference type="Proteomes" id="UP000295735">
    <property type="component" value="Unassembled WGS sequence"/>
</dbReference>
<comment type="caution">
    <text evidence="1">The sequence shown here is derived from an EMBL/GenBank/DDBJ whole genome shotgun (WGS) entry which is preliminary data.</text>
</comment>
<dbReference type="EMBL" id="SCWC02000005">
    <property type="protein sequence ID" value="KAA1039103.1"/>
    <property type="molecule type" value="Genomic_DNA"/>
</dbReference>
<sequence>MTKVSEQDLQQLINSDIAANKIATETGVSASAIQRIRLGERKLGNLTFDTCKKLQKYWEELNMKNIRWTGKTTDGRKHFSAEGKGYYDLFSNIEEKYGYGNIIDEQYENADRSNWTEDQYKEAIEESTSEAYYQTFEEEATVAFVEEGDVKETKTGYKEDIIEWTVEILNNMSTDYDLDFEDLILDVEQANDTDEVLTLLEENFNDSTYKFDAQ</sequence>
<protein>
    <recommendedName>
        <fullName evidence="3">XRE family transcriptional regulator</fullName>
    </recommendedName>
</protein>
<evidence type="ECO:0000313" key="1">
    <source>
        <dbReference type="EMBL" id="KAA1039103.1"/>
    </source>
</evidence>
<evidence type="ECO:0000313" key="2">
    <source>
        <dbReference type="Proteomes" id="UP000295735"/>
    </source>
</evidence>
<organism evidence="1 2">
    <name type="scientific">Macrococcus equipercicus</name>
    <dbReference type="NCBI Taxonomy" id="69967"/>
    <lineage>
        <taxon>Bacteria</taxon>
        <taxon>Bacillati</taxon>
        <taxon>Bacillota</taxon>
        <taxon>Bacilli</taxon>
        <taxon>Bacillales</taxon>
        <taxon>Staphylococcaceae</taxon>
        <taxon>Macrococcus</taxon>
    </lineage>
</organism>
<gene>
    <name evidence="1" type="ORF">ERX35_007765</name>
</gene>
<accession>A0ABQ6R7N3</accession>
<dbReference type="RefSeq" id="WP_149459361.1">
    <property type="nucleotide sequence ID" value="NZ_SCWC02000005.1"/>
</dbReference>
<reference evidence="1 2" key="1">
    <citation type="submission" date="2019-09" db="EMBL/GenBank/DDBJ databases">
        <authorList>
            <person name="Mazhar S."/>
            <person name="Altermann E."/>
            <person name="Hill C."/>
            <person name="Mcauliffe O."/>
        </authorList>
    </citation>
    <scope>NUCLEOTIDE SEQUENCE [LARGE SCALE GENOMIC DNA]</scope>
    <source>
        <strain evidence="1 2">ATCC 51831</strain>
    </source>
</reference>
<name>A0ABQ6R7N3_9STAP</name>